<evidence type="ECO:0000256" key="1">
    <source>
        <dbReference type="SAM" id="Phobius"/>
    </source>
</evidence>
<feature type="transmembrane region" description="Helical" evidence="1">
    <location>
        <begin position="350"/>
        <end position="368"/>
    </location>
</feature>
<gene>
    <name evidence="2" type="ORF">GGQ54_001621</name>
</gene>
<organism evidence="2 3">
    <name type="scientific">Naumannella cuiyingiana</name>
    <dbReference type="NCBI Taxonomy" id="1347891"/>
    <lineage>
        <taxon>Bacteria</taxon>
        <taxon>Bacillati</taxon>
        <taxon>Actinomycetota</taxon>
        <taxon>Actinomycetes</taxon>
        <taxon>Propionibacteriales</taxon>
        <taxon>Propionibacteriaceae</taxon>
        <taxon>Naumannella</taxon>
    </lineage>
</organism>
<evidence type="ECO:0000313" key="3">
    <source>
        <dbReference type="Proteomes" id="UP000527616"/>
    </source>
</evidence>
<feature type="transmembrane region" description="Helical" evidence="1">
    <location>
        <begin position="55"/>
        <end position="80"/>
    </location>
</feature>
<feature type="transmembrane region" description="Helical" evidence="1">
    <location>
        <begin position="405"/>
        <end position="424"/>
    </location>
</feature>
<feature type="transmembrane region" description="Helical" evidence="1">
    <location>
        <begin position="154"/>
        <end position="172"/>
    </location>
</feature>
<keyword evidence="3" id="KW-1185">Reference proteome</keyword>
<dbReference type="Proteomes" id="UP000527616">
    <property type="component" value="Unassembled WGS sequence"/>
</dbReference>
<comment type="caution">
    <text evidence="2">The sequence shown here is derived from an EMBL/GenBank/DDBJ whole genome shotgun (WGS) entry which is preliminary data.</text>
</comment>
<accession>A0A7Z0IL02</accession>
<keyword evidence="1" id="KW-0812">Transmembrane</keyword>
<feature type="transmembrane region" description="Helical" evidence="1">
    <location>
        <begin position="101"/>
        <end position="120"/>
    </location>
</feature>
<reference evidence="2 3" key="1">
    <citation type="submission" date="2020-07" db="EMBL/GenBank/DDBJ databases">
        <title>Sequencing the genomes of 1000 actinobacteria strains.</title>
        <authorList>
            <person name="Klenk H.-P."/>
        </authorList>
    </citation>
    <scope>NUCLEOTIDE SEQUENCE [LARGE SCALE GENOMIC DNA]</scope>
    <source>
        <strain evidence="2 3">DSM 103164</strain>
    </source>
</reference>
<protein>
    <submittedName>
        <fullName evidence="2">Putative membrane protein</fullName>
    </submittedName>
</protein>
<name>A0A7Z0IL02_9ACTN</name>
<keyword evidence="1" id="KW-0472">Membrane</keyword>
<dbReference type="AlphaFoldDB" id="A0A7Z0IL02"/>
<evidence type="ECO:0000313" key="2">
    <source>
        <dbReference type="EMBL" id="NYI71061.1"/>
    </source>
</evidence>
<dbReference type="RefSeq" id="WP_179444933.1">
    <property type="nucleotide sequence ID" value="NZ_JACBZS010000001.1"/>
</dbReference>
<feature type="transmembrane region" description="Helical" evidence="1">
    <location>
        <begin position="184"/>
        <end position="205"/>
    </location>
</feature>
<proteinExistence type="predicted"/>
<sequence length="456" mass="50710">MAALRLFWHQFYDLAVTTVTVWWRLLPKLLLIQLIGWTVYNALQRLGAISAAQSTWPAIAIFAAGLLCLLIAYVTSLRLVGRELGIRDVVPREVEDDRDDSLTRMLAATLLPFLGIYAAFDYIRDESADMIVLAEIMYGGAFGRGILQEINPNAGPRTLALVVGVLVGIYVVRRGFDLLHERTGWRAFGIVAALLEAFFLVLVIFSGGRLLESLRLWWEDRQLHEWLETLTAGLAVAVEPLRINLPAVLTALARGLDTLWGWFVTGMAEPLAWLAVAALVFGSHVLSLAEMWRKGQPLTSHVLPRTRLARAPAAKKGSGTTGRRIWLEIQELFFGDIDDRYLPTLQSIRIVLRPGLTFLAAYLLWYALLDGARTAFFDRMVTAVGGADIPFWLQWLPAMELVSDLLYQPLFICLLGVTFHRCLLTLRGRASTGPAQRPSRVVLAPAQPARSAEGTP</sequence>
<feature type="transmembrane region" description="Helical" evidence="1">
    <location>
        <begin position="21"/>
        <end position="43"/>
    </location>
</feature>
<keyword evidence="1" id="KW-1133">Transmembrane helix</keyword>
<dbReference type="EMBL" id="JACBZS010000001">
    <property type="protein sequence ID" value="NYI71061.1"/>
    <property type="molecule type" value="Genomic_DNA"/>
</dbReference>